<feature type="transmembrane region" description="Helical" evidence="9">
    <location>
        <begin position="406"/>
        <end position="425"/>
    </location>
</feature>
<dbReference type="SUPFAM" id="SSF161098">
    <property type="entry name" value="MetI-like"/>
    <property type="match status" value="1"/>
</dbReference>
<evidence type="ECO:0000256" key="1">
    <source>
        <dbReference type="ARBA" id="ARBA00004651"/>
    </source>
</evidence>
<evidence type="ECO:0000256" key="9">
    <source>
        <dbReference type="RuleBase" id="RU363032"/>
    </source>
</evidence>
<feature type="transmembrane region" description="Helical" evidence="9">
    <location>
        <begin position="660"/>
        <end position="683"/>
    </location>
</feature>
<protein>
    <submittedName>
        <fullName evidence="11">Maltodextrin ABC transporter permease</fullName>
    </submittedName>
</protein>
<feature type="transmembrane region" description="Helical" evidence="9">
    <location>
        <begin position="381"/>
        <end position="399"/>
    </location>
</feature>
<dbReference type="CDD" id="cd06261">
    <property type="entry name" value="TM_PBP2"/>
    <property type="match status" value="1"/>
</dbReference>
<keyword evidence="6 9" id="KW-0812">Transmembrane</keyword>
<name>A0A084ERI4_MYCCA</name>
<dbReference type="Pfam" id="PF00528">
    <property type="entry name" value="BPD_transp_1"/>
    <property type="match status" value="1"/>
</dbReference>
<comment type="similarity">
    <text evidence="2">Belongs to the binding-protein-dependent transport system permease family. MalFG subfamily.</text>
</comment>
<dbReference type="GO" id="GO:0042956">
    <property type="term" value="P:maltodextrin transmembrane transport"/>
    <property type="evidence" value="ECO:0007669"/>
    <property type="project" value="TreeGrafter"/>
</dbReference>
<dbReference type="GO" id="GO:1990060">
    <property type="term" value="C:maltose transport complex"/>
    <property type="evidence" value="ECO:0007669"/>
    <property type="project" value="TreeGrafter"/>
</dbReference>
<reference evidence="11 12" key="1">
    <citation type="submission" date="2014-02" db="EMBL/GenBank/DDBJ databases">
        <title>Genome sequence of Mycoplasma capricolum subsp. capricolum strain 14232.</title>
        <authorList>
            <person name="Sirand-Pugnet P."/>
            <person name="Breton M."/>
            <person name="Dordet-Frisoni E."/>
            <person name="Baranowski E."/>
            <person name="Barre A."/>
            <person name="Couture C."/>
            <person name="Dupuy V."/>
            <person name="Gaurivaud P."/>
            <person name="Jacob D."/>
            <person name="Lemaitre C."/>
            <person name="Manso-Silvan L."/>
            <person name="Nikolski M."/>
            <person name="Nouvel L.-X."/>
            <person name="Poumarat F."/>
            <person name="Tardy F."/>
            <person name="Thebault P."/>
            <person name="Theil S."/>
            <person name="Citti C."/>
            <person name="Thiaucourt F."/>
            <person name="Blanchard A."/>
        </authorList>
    </citation>
    <scope>NUCLEOTIDE SEQUENCE [LARGE SCALE GENOMIC DNA]</scope>
    <source>
        <strain evidence="11 12">14232</strain>
    </source>
</reference>
<dbReference type="PROSITE" id="PS50928">
    <property type="entry name" value="ABC_TM1"/>
    <property type="match status" value="1"/>
</dbReference>
<feature type="transmembrane region" description="Helical" evidence="9">
    <location>
        <begin position="779"/>
        <end position="799"/>
    </location>
</feature>
<keyword evidence="7 9" id="KW-1133">Transmembrane helix</keyword>
<proteinExistence type="inferred from homology"/>
<keyword evidence="4" id="KW-1003">Cell membrane</keyword>
<evidence type="ECO:0000256" key="3">
    <source>
        <dbReference type="ARBA" id="ARBA00022448"/>
    </source>
</evidence>
<dbReference type="PANTHER" id="PTHR47314">
    <property type="entry name" value="MALTOSE/MALTODEXTRIN TRANSPORT SYSTEM PERMEASE PROTEIN MALF"/>
    <property type="match status" value="1"/>
</dbReference>
<feature type="transmembrane region" description="Helical" evidence="9">
    <location>
        <begin position="578"/>
        <end position="600"/>
    </location>
</feature>
<comment type="subcellular location">
    <subcellularLocation>
        <location evidence="1 9">Cell membrane</location>
        <topology evidence="1 9">Multi-pass membrane protein</topology>
    </subcellularLocation>
</comment>
<dbReference type="AlphaFoldDB" id="A0A084ERI4"/>
<evidence type="ECO:0000256" key="2">
    <source>
        <dbReference type="ARBA" id="ARBA00009047"/>
    </source>
</evidence>
<evidence type="ECO:0000313" key="12">
    <source>
        <dbReference type="Proteomes" id="UP000028533"/>
    </source>
</evidence>
<keyword evidence="5" id="KW-0762">Sugar transport</keyword>
<feature type="transmembrane region" description="Helical" evidence="9">
    <location>
        <begin position="612"/>
        <end position="633"/>
    </location>
</feature>
<dbReference type="Proteomes" id="UP000028533">
    <property type="component" value="Unassembled WGS sequence"/>
</dbReference>
<dbReference type="PANTHER" id="PTHR47314:SF1">
    <property type="entry name" value="MALTOSE_MALTODEXTRIN TRANSPORT SYSTEM PERMEASE PROTEIN MALF"/>
    <property type="match status" value="1"/>
</dbReference>
<evidence type="ECO:0000313" key="11">
    <source>
        <dbReference type="EMBL" id="KEZ20576.1"/>
    </source>
</evidence>
<dbReference type="InterPro" id="IPR035277">
    <property type="entry name" value="MalF_N"/>
</dbReference>
<dbReference type="EMBL" id="JFDO01000004">
    <property type="protein sequence ID" value="KEZ20576.1"/>
    <property type="molecule type" value="Genomic_DNA"/>
</dbReference>
<evidence type="ECO:0000256" key="6">
    <source>
        <dbReference type="ARBA" id="ARBA00022692"/>
    </source>
</evidence>
<dbReference type="InterPro" id="IPR000515">
    <property type="entry name" value="MetI-like"/>
</dbReference>
<organism evidence="11 12">
    <name type="scientific">Mycoplasma capricolum subsp. capricolum 14232</name>
    <dbReference type="NCBI Taxonomy" id="1188238"/>
    <lineage>
        <taxon>Bacteria</taxon>
        <taxon>Bacillati</taxon>
        <taxon>Mycoplasmatota</taxon>
        <taxon>Mollicutes</taxon>
        <taxon>Mycoplasmataceae</taxon>
        <taxon>Mycoplasma</taxon>
    </lineage>
</organism>
<evidence type="ECO:0000256" key="8">
    <source>
        <dbReference type="ARBA" id="ARBA00023136"/>
    </source>
</evidence>
<dbReference type="Gene3D" id="1.10.3720.10">
    <property type="entry name" value="MetI-like"/>
    <property type="match status" value="1"/>
</dbReference>
<dbReference type="Gene3D" id="1.20.58.370">
    <property type="entry name" value="MalF N-terminal region-like"/>
    <property type="match status" value="1"/>
</dbReference>
<evidence type="ECO:0000256" key="5">
    <source>
        <dbReference type="ARBA" id="ARBA00022597"/>
    </source>
</evidence>
<feature type="transmembrane region" description="Helical" evidence="9">
    <location>
        <begin position="452"/>
        <end position="475"/>
    </location>
</feature>
<keyword evidence="8 9" id="KW-0472">Membrane</keyword>
<gene>
    <name evidence="11" type="primary">malC</name>
    <name evidence="11" type="ORF">MCAPa_1520</name>
</gene>
<keyword evidence="3 9" id="KW-0813">Transport</keyword>
<dbReference type="GO" id="GO:0015423">
    <property type="term" value="F:ABC-type maltose transporter activity"/>
    <property type="evidence" value="ECO:0007669"/>
    <property type="project" value="TreeGrafter"/>
</dbReference>
<evidence type="ECO:0000256" key="7">
    <source>
        <dbReference type="ARBA" id="ARBA00022989"/>
    </source>
</evidence>
<evidence type="ECO:0000256" key="4">
    <source>
        <dbReference type="ARBA" id="ARBA00022475"/>
    </source>
</evidence>
<dbReference type="InterPro" id="IPR035906">
    <property type="entry name" value="MetI-like_sf"/>
</dbReference>
<dbReference type="RefSeq" id="WP_036431211.1">
    <property type="nucleotide sequence ID" value="NZ_JFDO01000004.1"/>
</dbReference>
<feature type="transmembrane region" description="Helical" evidence="9">
    <location>
        <begin position="508"/>
        <end position="534"/>
    </location>
</feature>
<feature type="transmembrane region" description="Helical" evidence="9">
    <location>
        <begin position="704"/>
        <end position="726"/>
    </location>
</feature>
<accession>A0A084ERI4</accession>
<feature type="domain" description="ABC transmembrane type-1" evidence="10">
    <location>
        <begin position="574"/>
        <end position="796"/>
    </location>
</feature>
<evidence type="ECO:0000259" key="10">
    <source>
        <dbReference type="PROSITE" id="PS50928"/>
    </source>
</evidence>
<comment type="caution">
    <text evidence="11">The sequence shown here is derived from an EMBL/GenBank/DDBJ whole genome shotgun (WGS) entry which is preliminary data.</text>
</comment>
<sequence>MNNIEFYKSLKSKEEIYSFLEKISYKEFEELFIELDEAQKNIANTSYTFSNKEIAKIFFEFARDNLHKNMYAKLKENFTLYIYKDENNKFVFNINSIENSFIGKDEEYIYEMFKIKARKQLAKIIFNEKKQELKNIKTKSNKSYIAYLSFINKFTFDNKNKFINISYKIAKRKVSELNLLFSTNDYSYYVKSHNKNPEEFNNQKKQVFKKIKKDIANLSKETKGIKRAESLSEIYKQGIDYSYDWEVASLNAKAEEKYLIKKEEIENRYIPNIKNAKENYLKILKDKQIYKEITKKTLQQAKESYLTDLEFATTKSEKKNLKLEYKQKVKDIKAANEVKRAKENLSFLKHNYKTDSNKNRLEYVAELENIKNNLPIEYPRWKQVICYIFGWFPGISALINKQYKKASLLFASIPLLLGFSLYSWGIGNVGGNGILGLVNFGADQGFDADGRFFLVEGVLSIVLIFLTIIAIFAIWSDSINNAKKMRIGSRPNRFSQTRTFLKSHGIPYILSLPAIIGILLIVVVPIICTIIIAFTNYGKGQDPGNPGQFIEWIGIQNFKDIFGGLYFISFKYVMTWTFVWVISTTISVIFVGSIFALLVNHDRLKGKSIFRLIFILPWAVPAFIMIMVFAILLSSTEFNTFTKKWIGVDGWTSKQTQARVVLILLQTWLGHSYMFLLITGVLQGISKDLYDSSTIDGASKWKQLLKITIPLILVQVAPLLVGQFVFNFGNFGIIYLFGANQKVLQPGGGFYPGEPGITDILISFVFKISSHPLNYRHGIAASFILFSSAIVIAVSASGFRKMTAFKN</sequence>